<proteinExistence type="predicted"/>
<comment type="caution">
    <text evidence="2">The sequence shown here is derived from an EMBL/GenBank/DDBJ whole genome shotgun (WGS) entry which is preliminary data.</text>
</comment>
<sequence length="134" mass="13878">MNENTTSVGAAEPRFVERLAEKLGTAANSATIYGEPVERDGVTVIPVAKAAYGFGGGEGNGTEGKGAGSGGGGGMVLTPVGYIEMKDGATRFRTIRDPQTVVKVVAIGSLALFLTTKSIVSIFKNKKMVKLLKK</sequence>
<feature type="transmembrane region" description="Helical" evidence="1">
    <location>
        <begin position="101"/>
        <end position="123"/>
    </location>
</feature>
<dbReference type="PANTHER" id="PTHR39162">
    <property type="entry name" value="GLL3345 PROTEIN"/>
    <property type="match status" value="1"/>
</dbReference>
<protein>
    <recommendedName>
        <fullName evidence="4">Sporulation protein</fullName>
    </recommendedName>
</protein>
<dbReference type="RefSeq" id="WP_199110588.1">
    <property type="nucleotide sequence ID" value="NZ_JAHWXQ010000003.1"/>
</dbReference>
<keyword evidence="3" id="KW-1185">Reference proteome</keyword>
<dbReference type="InterPro" id="IPR014229">
    <property type="entry name" value="Spore_YtfJ"/>
</dbReference>
<organism evidence="2 3">
    <name type="scientific">Pontibacter populi</name>
    <dbReference type="NCBI Taxonomy" id="890055"/>
    <lineage>
        <taxon>Bacteria</taxon>
        <taxon>Pseudomonadati</taxon>
        <taxon>Bacteroidota</taxon>
        <taxon>Cytophagia</taxon>
        <taxon>Cytophagales</taxon>
        <taxon>Hymenobacteraceae</taxon>
        <taxon>Pontibacter</taxon>
    </lineage>
</organism>
<keyword evidence="1" id="KW-0812">Transmembrane</keyword>
<gene>
    <name evidence="2" type="ORF">KYK27_13625</name>
</gene>
<evidence type="ECO:0000313" key="3">
    <source>
        <dbReference type="Proteomes" id="UP000774935"/>
    </source>
</evidence>
<evidence type="ECO:0000256" key="1">
    <source>
        <dbReference type="SAM" id="Phobius"/>
    </source>
</evidence>
<name>A0ABS6XDL0_9BACT</name>
<dbReference type="Pfam" id="PF09579">
    <property type="entry name" value="Spore_YtfJ"/>
    <property type="match status" value="1"/>
</dbReference>
<dbReference type="EMBL" id="JAHWXQ010000003">
    <property type="protein sequence ID" value="MBW3366097.1"/>
    <property type="molecule type" value="Genomic_DNA"/>
</dbReference>
<dbReference type="Proteomes" id="UP000774935">
    <property type="component" value="Unassembled WGS sequence"/>
</dbReference>
<evidence type="ECO:0000313" key="2">
    <source>
        <dbReference type="EMBL" id="MBW3366097.1"/>
    </source>
</evidence>
<reference evidence="2 3" key="1">
    <citation type="submission" date="2021-07" db="EMBL/GenBank/DDBJ databases">
        <authorList>
            <person name="Kim M.K."/>
        </authorList>
    </citation>
    <scope>NUCLEOTIDE SEQUENCE [LARGE SCALE GENOMIC DNA]</scope>
    <source>
        <strain evidence="2 3">HLY7-15</strain>
    </source>
</reference>
<keyword evidence="1" id="KW-1133">Transmembrane helix</keyword>
<accession>A0ABS6XDL0</accession>
<evidence type="ECO:0008006" key="4">
    <source>
        <dbReference type="Google" id="ProtNLM"/>
    </source>
</evidence>
<dbReference type="PANTHER" id="PTHR39162:SF1">
    <property type="entry name" value="SPORULATION PROTEIN YTFJ"/>
    <property type="match status" value="1"/>
</dbReference>
<keyword evidence="1" id="KW-0472">Membrane</keyword>